<dbReference type="InterPro" id="IPR029052">
    <property type="entry name" value="Metallo-depent_PP-like"/>
</dbReference>
<comment type="caution">
    <text evidence="1">The sequence shown here is derived from an EMBL/GenBank/DDBJ whole genome shotgun (WGS) entry which is preliminary data.</text>
</comment>
<keyword evidence="2" id="KW-1185">Reference proteome</keyword>
<evidence type="ECO:0000313" key="2">
    <source>
        <dbReference type="Proteomes" id="UP000037696"/>
    </source>
</evidence>
<dbReference type="EMBL" id="LHQQ01000388">
    <property type="protein sequence ID" value="KOS36802.1"/>
    <property type="molecule type" value="Genomic_DNA"/>
</dbReference>
<proteinExistence type="predicted"/>
<accession>A0A0M9WA23</accession>
<organism evidence="1 2">
    <name type="scientific">Penicillium nordicum</name>
    <dbReference type="NCBI Taxonomy" id="229535"/>
    <lineage>
        <taxon>Eukaryota</taxon>
        <taxon>Fungi</taxon>
        <taxon>Dikarya</taxon>
        <taxon>Ascomycota</taxon>
        <taxon>Pezizomycotina</taxon>
        <taxon>Eurotiomycetes</taxon>
        <taxon>Eurotiomycetidae</taxon>
        <taxon>Eurotiales</taxon>
        <taxon>Aspergillaceae</taxon>
        <taxon>Penicillium</taxon>
    </lineage>
</organism>
<evidence type="ECO:0008006" key="3">
    <source>
        <dbReference type="Google" id="ProtNLM"/>
    </source>
</evidence>
<name>A0A0M9WA23_9EURO</name>
<reference evidence="1 2" key="1">
    <citation type="submission" date="2015-08" db="EMBL/GenBank/DDBJ databases">
        <title>Genome sequencing of Penicillium nordicum.</title>
        <authorList>
            <person name="Nguyen H.D."/>
            <person name="Seifert K.A."/>
        </authorList>
    </citation>
    <scope>NUCLEOTIDE SEQUENCE [LARGE SCALE GENOMIC DNA]</scope>
    <source>
        <strain evidence="1 2">DAOMC 185683</strain>
    </source>
</reference>
<dbReference type="OrthoDB" id="630188at2759"/>
<dbReference type="Gene3D" id="3.60.21.10">
    <property type="match status" value="1"/>
</dbReference>
<dbReference type="AlphaFoldDB" id="A0A0M9WA23"/>
<evidence type="ECO:0000313" key="1">
    <source>
        <dbReference type="EMBL" id="KOS36802.1"/>
    </source>
</evidence>
<gene>
    <name evidence="1" type="ORF">ACN38_g12434</name>
</gene>
<dbReference type="SUPFAM" id="SSF56300">
    <property type="entry name" value="Metallo-dependent phosphatases"/>
    <property type="match status" value="1"/>
</dbReference>
<protein>
    <recommendedName>
        <fullName evidence="3">Calcineurin-like phosphoesterase domain-containing protein</fullName>
    </recommendedName>
</protein>
<sequence>MYEVDGERDKLTGSVPCGSICLRHPGTQHYPILSTHSIFFLQTVSRQYADVAIHCGDLTTESQIDEYKASIRFSRAVYSPLELVIAGNHDLTMDTPIFQRKAAEAQPLS</sequence>
<dbReference type="Proteomes" id="UP000037696">
    <property type="component" value="Unassembled WGS sequence"/>
</dbReference>